<comment type="similarity">
    <text evidence="1">Belongs to the GHMP kinase family. PoK subfamily.</text>
</comment>
<sequence>MSVFVPGHVTGFFNIENHESKLKNGSCGVGFLLTKGVKTTVIESDNFEFEVNLGDDTIVCEVLRILNLDNSNFKIIQDIQLPIGAGFGTSAASALSLTLALNDFLNLGYSKELCGQIAHMAEVNLGAGLGDVIAQTGSGLVLRTKSGAPGIGEIKSFNQDVYIAYKTFGPIETSEIITDANYKKIISEVGLKYLELFEEKPSLDNFLIFSKKFSCETGLMSPEVKKQIEYFESIDDVLGSSMAMLGNTVFALSYNEDTFKKLNIEELHIDKLNNNGIVYD</sequence>
<comment type="function">
    <text evidence="1">Phosphorylates (R)-pantoate to form (R)-4-phosphopantoate in the CoA biosynthesis pathway.</text>
</comment>
<accession>A0A1H7M7F5</accession>
<dbReference type="InterPro" id="IPR014721">
    <property type="entry name" value="Ribsml_uS5_D2-typ_fold_subgr"/>
</dbReference>
<keyword evidence="1" id="KW-0808">Transferase</keyword>
<dbReference type="RefSeq" id="WP_257637964.1">
    <property type="nucleotide sequence ID" value="NZ_FOAK01000009.1"/>
</dbReference>
<reference evidence="3 4" key="1">
    <citation type="submission" date="2016-10" db="EMBL/GenBank/DDBJ databases">
        <authorList>
            <person name="de Groot N.N."/>
        </authorList>
    </citation>
    <scope>NUCLEOTIDE SEQUENCE [LARGE SCALE GENOMIC DNA]</scope>
    <source>
        <strain evidence="3 4">DSM 11978</strain>
    </source>
</reference>
<dbReference type="Pfam" id="PF00288">
    <property type="entry name" value="GHMP_kinases_N"/>
    <property type="match status" value="1"/>
</dbReference>
<comment type="pathway">
    <text evidence="1">Cofactor biosynthesis; coenzyme A biosynthesis.</text>
</comment>
<dbReference type="InterPro" id="IPR020568">
    <property type="entry name" value="Ribosomal_Su5_D2-typ_SF"/>
</dbReference>
<evidence type="ECO:0000259" key="2">
    <source>
        <dbReference type="Pfam" id="PF00288"/>
    </source>
</evidence>
<dbReference type="PANTHER" id="PTHR42282:SF1">
    <property type="entry name" value="PANTOATE KINASE"/>
    <property type="match status" value="1"/>
</dbReference>
<feature type="domain" description="GHMP kinase N-terminal" evidence="2">
    <location>
        <begin position="67"/>
        <end position="136"/>
    </location>
</feature>
<evidence type="ECO:0000313" key="4">
    <source>
        <dbReference type="Proteomes" id="UP000199506"/>
    </source>
</evidence>
<dbReference type="UniPathway" id="UPA00241"/>
<dbReference type="STRING" id="190974.SAMN05216439_1885"/>
<dbReference type="EMBL" id="FOAK01000009">
    <property type="protein sequence ID" value="SEL07123.1"/>
    <property type="molecule type" value="Genomic_DNA"/>
</dbReference>
<keyword evidence="1" id="KW-0173">Coenzyme A biosynthesis</keyword>
<dbReference type="PIRSF" id="PIRSF016896">
    <property type="entry name" value="GHMP_arc_MJ0969"/>
    <property type="match status" value="1"/>
</dbReference>
<organism evidence="3 4">
    <name type="scientific">Methanobrevibacter gottschalkii</name>
    <dbReference type="NCBI Taxonomy" id="190974"/>
    <lineage>
        <taxon>Archaea</taxon>
        <taxon>Methanobacteriati</taxon>
        <taxon>Methanobacteriota</taxon>
        <taxon>Methanomada group</taxon>
        <taxon>Methanobacteria</taxon>
        <taxon>Methanobacteriales</taxon>
        <taxon>Methanobacteriaceae</taxon>
        <taxon>Methanobrevibacter</taxon>
    </lineage>
</organism>
<dbReference type="GO" id="GO:0016301">
    <property type="term" value="F:kinase activity"/>
    <property type="evidence" value="ECO:0007669"/>
    <property type="project" value="UniProtKB-UniRule"/>
</dbReference>
<evidence type="ECO:0000313" key="3">
    <source>
        <dbReference type="EMBL" id="SEL07123.1"/>
    </source>
</evidence>
<protein>
    <recommendedName>
        <fullName evidence="1">Pantoate kinase</fullName>
        <shortName evidence="1">PoK</shortName>
        <ecNumber evidence="1">2.7.1.169</ecNumber>
    </recommendedName>
</protein>
<evidence type="ECO:0000256" key="1">
    <source>
        <dbReference type="HAMAP-Rule" id="MF_02223"/>
    </source>
</evidence>
<dbReference type="HAMAP" id="MF_02223">
    <property type="entry name" value="Pantoate_kinase"/>
    <property type="match status" value="1"/>
</dbReference>
<comment type="catalytic activity">
    <reaction evidence="1">
        <text>(R)-pantoate + ATP = (R)-4-phosphopantoate + ADP + H(+)</text>
        <dbReference type="Rhea" id="RHEA:28246"/>
        <dbReference type="ChEBI" id="CHEBI:15378"/>
        <dbReference type="ChEBI" id="CHEBI:15980"/>
        <dbReference type="ChEBI" id="CHEBI:30616"/>
        <dbReference type="ChEBI" id="CHEBI:61294"/>
        <dbReference type="ChEBI" id="CHEBI:456216"/>
        <dbReference type="EC" id="2.7.1.169"/>
    </reaction>
</comment>
<gene>
    <name evidence="3" type="ORF">SAMN05216439_1885</name>
</gene>
<dbReference type="GO" id="GO:0015937">
    <property type="term" value="P:coenzyme A biosynthetic process"/>
    <property type="evidence" value="ECO:0007669"/>
    <property type="project" value="UniProtKB-UniRule"/>
</dbReference>
<keyword evidence="1" id="KW-0067">ATP-binding</keyword>
<dbReference type="EC" id="2.7.1.169" evidence="1"/>
<dbReference type="AlphaFoldDB" id="A0A1H7M7F5"/>
<dbReference type="Gene3D" id="3.30.230.10">
    <property type="match status" value="1"/>
</dbReference>
<dbReference type="Proteomes" id="UP000199506">
    <property type="component" value="Unassembled WGS sequence"/>
</dbReference>
<proteinExistence type="inferred from homology"/>
<dbReference type="SUPFAM" id="SSF54211">
    <property type="entry name" value="Ribosomal protein S5 domain 2-like"/>
    <property type="match status" value="1"/>
</dbReference>
<dbReference type="PANTHER" id="PTHR42282">
    <property type="entry name" value="PANTOATE KINASE-RELATED"/>
    <property type="match status" value="1"/>
</dbReference>
<dbReference type="InterPro" id="IPR012043">
    <property type="entry name" value="PoK"/>
</dbReference>
<name>A0A1H7M7F5_9EURY</name>
<dbReference type="InterPro" id="IPR006204">
    <property type="entry name" value="GHMP_kinase_N_dom"/>
</dbReference>
<dbReference type="GO" id="GO:0005524">
    <property type="term" value="F:ATP binding"/>
    <property type="evidence" value="ECO:0007669"/>
    <property type="project" value="UniProtKB-KW"/>
</dbReference>
<keyword evidence="1 3" id="KW-0418">Kinase</keyword>
<keyword evidence="1" id="KW-0547">Nucleotide-binding</keyword>